<gene>
    <name evidence="2" type="ORF">BA890_00995</name>
</gene>
<name>A0AAN0Y046_VIBNA</name>
<keyword evidence="3" id="KW-1185">Reference proteome</keyword>
<feature type="chain" id="PRO_5043025572" evidence="1">
    <location>
        <begin position="20"/>
        <end position="71"/>
    </location>
</feature>
<evidence type="ECO:0000313" key="3">
    <source>
        <dbReference type="Proteomes" id="UP000092741"/>
    </source>
</evidence>
<keyword evidence="1" id="KW-0732">Signal</keyword>
<dbReference type="Proteomes" id="UP000092741">
    <property type="component" value="Chromosome 1"/>
</dbReference>
<protein>
    <submittedName>
        <fullName evidence="2">Uncharacterized protein</fullName>
    </submittedName>
</protein>
<evidence type="ECO:0000256" key="1">
    <source>
        <dbReference type="SAM" id="SignalP"/>
    </source>
</evidence>
<evidence type="ECO:0000313" key="2">
    <source>
        <dbReference type="EMBL" id="ANQ11416.1"/>
    </source>
</evidence>
<organism evidence="2 3">
    <name type="scientific">Vibrio natriegens NBRC 15636 = ATCC 14048 = DSM 759</name>
    <dbReference type="NCBI Taxonomy" id="1219067"/>
    <lineage>
        <taxon>Bacteria</taxon>
        <taxon>Pseudomonadati</taxon>
        <taxon>Pseudomonadota</taxon>
        <taxon>Gammaproteobacteria</taxon>
        <taxon>Vibrionales</taxon>
        <taxon>Vibrionaceae</taxon>
        <taxon>Vibrio</taxon>
    </lineage>
</organism>
<dbReference type="EMBL" id="CP016345">
    <property type="protein sequence ID" value="ANQ11416.1"/>
    <property type="molecule type" value="Genomic_DNA"/>
</dbReference>
<feature type="signal peptide" evidence="1">
    <location>
        <begin position="1"/>
        <end position="19"/>
    </location>
</feature>
<proteinExistence type="predicted"/>
<dbReference type="AlphaFoldDB" id="A0AAN0Y046"/>
<dbReference type="KEGG" id="vna:PN96_12335"/>
<dbReference type="RefSeq" id="WP_020335735.1">
    <property type="nucleotide sequence ID" value="NZ_ATFJ01000038.1"/>
</dbReference>
<accession>A0AAN0Y046</accession>
<dbReference type="GeneID" id="70913602"/>
<sequence length="71" mass="6606">MKKTALAILMALSASTAFAAPEAGTTEGASTLASGEVAVGVGAAAAATVVAVAATDSDSTTTTATTTSNSN</sequence>
<reference evidence="2 3" key="1">
    <citation type="submission" date="2016-07" db="EMBL/GenBank/DDBJ databases">
        <title>Developing Vibrio natriegens as a novel, fast-growing host for biotechnology.</title>
        <authorList>
            <person name="Weinstock M.T."/>
            <person name="Hesek E.D."/>
            <person name="Wilson C.M."/>
            <person name="Gibson D.G."/>
        </authorList>
    </citation>
    <scope>NUCLEOTIDE SEQUENCE [LARGE SCALE GENOMIC DNA]</scope>
    <source>
        <strain evidence="2 3">ATCC 14048</strain>
    </source>
</reference>